<evidence type="ECO:0000313" key="5">
    <source>
        <dbReference type="Proteomes" id="UP001597188"/>
    </source>
</evidence>
<dbReference type="InterPro" id="IPR003675">
    <property type="entry name" value="Rce1/LyrA-like_dom"/>
</dbReference>
<dbReference type="GO" id="GO:0016787">
    <property type="term" value="F:hydrolase activity"/>
    <property type="evidence" value="ECO:0007669"/>
    <property type="project" value="UniProtKB-KW"/>
</dbReference>
<feature type="transmembrane region" description="Helical" evidence="2">
    <location>
        <begin position="103"/>
        <end position="123"/>
    </location>
</feature>
<name>A0ABW4C051_9LACO</name>
<evidence type="ECO:0000256" key="2">
    <source>
        <dbReference type="SAM" id="Phobius"/>
    </source>
</evidence>
<evidence type="ECO:0000313" key="4">
    <source>
        <dbReference type="EMBL" id="MFD1419805.1"/>
    </source>
</evidence>
<feature type="domain" description="CAAX prenyl protease 2/Lysostaphin resistance protein A-like" evidence="3">
    <location>
        <begin position="245"/>
        <end position="346"/>
    </location>
</feature>
<evidence type="ECO:0000259" key="3">
    <source>
        <dbReference type="Pfam" id="PF02517"/>
    </source>
</evidence>
<dbReference type="Pfam" id="PF02517">
    <property type="entry name" value="Rce1-like"/>
    <property type="match status" value="1"/>
</dbReference>
<comment type="similarity">
    <text evidence="1">Belongs to the UPF0177 family.</text>
</comment>
<keyword evidence="2" id="KW-0472">Membrane</keyword>
<feature type="transmembrane region" description="Helical" evidence="2">
    <location>
        <begin position="36"/>
        <end position="54"/>
    </location>
</feature>
<keyword evidence="4" id="KW-0378">Hydrolase</keyword>
<feature type="transmembrane region" description="Helical" evidence="2">
    <location>
        <begin position="75"/>
        <end position="97"/>
    </location>
</feature>
<feature type="transmembrane region" description="Helical" evidence="2">
    <location>
        <begin position="205"/>
        <end position="224"/>
    </location>
</feature>
<keyword evidence="2" id="KW-0812">Transmembrane</keyword>
<keyword evidence="2" id="KW-1133">Transmembrane helix</keyword>
<comment type="caution">
    <text evidence="4">The sequence shown here is derived from an EMBL/GenBank/DDBJ whole genome shotgun (WGS) entry which is preliminary data.</text>
</comment>
<dbReference type="Proteomes" id="UP001597188">
    <property type="component" value="Unassembled WGS sequence"/>
</dbReference>
<feature type="transmembrane region" description="Helical" evidence="2">
    <location>
        <begin position="282"/>
        <end position="303"/>
    </location>
</feature>
<feature type="transmembrane region" description="Helical" evidence="2">
    <location>
        <begin position="12"/>
        <end position="30"/>
    </location>
</feature>
<evidence type="ECO:0000256" key="1">
    <source>
        <dbReference type="ARBA" id="ARBA00009067"/>
    </source>
</evidence>
<dbReference type="EMBL" id="JBHTOJ010000007">
    <property type="protein sequence ID" value="MFD1419805.1"/>
    <property type="molecule type" value="Genomic_DNA"/>
</dbReference>
<feature type="transmembrane region" description="Helical" evidence="2">
    <location>
        <begin position="315"/>
        <end position="340"/>
    </location>
</feature>
<sequence length="401" mass="44577">MQTDVDRQLRRWYVAQLVVLIGALLVRLLANGLGSSLLGVVLLLWFFSAMLPAYEQGVADKSWSFFRRFNHYFQTIMQFSVFPLLLGNLIWMLSHWTPLDQQGLIAVGFTYLLILFIPVGYVVTRPVGSLVGRIILLISAIFSGVVGAHEVLLMTPGLTAIPASFTLVGDSGVLGAFGFVAAFGVLMMAWGFHLPTWRFNRSTNAWVLALIGFLALGFVIWNAFGSGDSLTTLFTRYTFRMKSPSWKMFLSGLEPGIAEEWLYRFGILSLLLWQFRQAKHQIGWAVGLSSLLFGLWHSTNILAGQAVSATLEQMVFAMALGSFLAASYLYTGSFAVPIVIHTLTDSLSMMTSGTQTMSQPNLLEWQSMGILVVVFGLMTLFLLTGSRRQVVEAHTQRFLRL</sequence>
<protein>
    <submittedName>
        <fullName evidence="4">CPBP family intramembrane glutamic endopeptidase</fullName>
        <ecNumber evidence="4">3.4.-.-</ecNumber>
    </submittedName>
</protein>
<feature type="transmembrane region" description="Helical" evidence="2">
    <location>
        <begin position="172"/>
        <end position="193"/>
    </location>
</feature>
<proteinExistence type="inferred from homology"/>
<organism evidence="4 5">
    <name type="scientific">Lactiplantibacillus songbeiensis</name>
    <dbReference type="NCBI Taxonomy" id="2559920"/>
    <lineage>
        <taxon>Bacteria</taxon>
        <taxon>Bacillati</taxon>
        <taxon>Bacillota</taxon>
        <taxon>Bacilli</taxon>
        <taxon>Lactobacillales</taxon>
        <taxon>Lactobacillaceae</taxon>
        <taxon>Lactiplantibacillus</taxon>
    </lineage>
</organism>
<dbReference type="RefSeq" id="WP_137634935.1">
    <property type="nucleotide sequence ID" value="NZ_BJDL01000016.1"/>
</dbReference>
<feature type="transmembrane region" description="Helical" evidence="2">
    <location>
        <begin position="365"/>
        <end position="383"/>
    </location>
</feature>
<dbReference type="EC" id="3.4.-.-" evidence="4"/>
<keyword evidence="5" id="KW-1185">Reference proteome</keyword>
<accession>A0ABW4C051</accession>
<gene>
    <name evidence="4" type="ORF">ACFQ5L_02385</name>
</gene>
<feature type="transmembrane region" description="Helical" evidence="2">
    <location>
        <begin position="130"/>
        <end position="152"/>
    </location>
</feature>
<reference evidence="5" key="1">
    <citation type="journal article" date="2019" name="Int. J. Syst. Evol. Microbiol.">
        <title>The Global Catalogue of Microorganisms (GCM) 10K type strain sequencing project: providing services to taxonomists for standard genome sequencing and annotation.</title>
        <authorList>
            <consortium name="The Broad Institute Genomics Platform"/>
            <consortium name="The Broad Institute Genome Sequencing Center for Infectious Disease"/>
            <person name="Wu L."/>
            <person name="Ma J."/>
        </authorList>
    </citation>
    <scope>NUCLEOTIDE SEQUENCE [LARGE SCALE GENOMIC DNA]</scope>
    <source>
        <strain evidence="5">CCM 8931</strain>
    </source>
</reference>